<keyword evidence="2" id="KW-1003">Cell membrane</keyword>
<organism evidence="9 10">
    <name type="scientific">candidate division WWE3 bacterium CG_4_10_14_0_2_um_filter_41_14</name>
    <dbReference type="NCBI Taxonomy" id="1975072"/>
    <lineage>
        <taxon>Bacteria</taxon>
        <taxon>Katanobacteria</taxon>
    </lineage>
</organism>
<keyword evidence="4" id="KW-0808">Transferase</keyword>
<evidence type="ECO:0000313" key="10">
    <source>
        <dbReference type="Proteomes" id="UP000228920"/>
    </source>
</evidence>
<keyword evidence="6 8" id="KW-1133">Transmembrane helix</keyword>
<dbReference type="AlphaFoldDB" id="A0A2M7TLE7"/>
<feature type="transmembrane region" description="Helical" evidence="8">
    <location>
        <begin position="201"/>
        <end position="220"/>
    </location>
</feature>
<comment type="caution">
    <text evidence="9">The sequence shown here is derived from an EMBL/GenBank/DDBJ whole genome shotgun (WGS) entry which is preliminary data.</text>
</comment>
<dbReference type="Proteomes" id="UP000228920">
    <property type="component" value="Unassembled WGS sequence"/>
</dbReference>
<evidence type="ECO:0000256" key="4">
    <source>
        <dbReference type="ARBA" id="ARBA00022679"/>
    </source>
</evidence>
<dbReference type="GO" id="GO:0009103">
    <property type="term" value="P:lipopolysaccharide biosynthetic process"/>
    <property type="evidence" value="ECO:0007669"/>
    <property type="project" value="UniProtKB-ARBA"/>
</dbReference>
<dbReference type="EMBL" id="PFNL01000024">
    <property type="protein sequence ID" value="PIZ47900.1"/>
    <property type="molecule type" value="Genomic_DNA"/>
</dbReference>
<evidence type="ECO:0000256" key="5">
    <source>
        <dbReference type="ARBA" id="ARBA00022692"/>
    </source>
</evidence>
<dbReference type="GO" id="GO:0016763">
    <property type="term" value="F:pentosyltransferase activity"/>
    <property type="evidence" value="ECO:0007669"/>
    <property type="project" value="TreeGrafter"/>
</dbReference>
<evidence type="ECO:0000256" key="8">
    <source>
        <dbReference type="SAM" id="Phobius"/>
    </source>
</evidence>
<evidence type="ECO:0008006" key="11">
    <source>
        <dbReference type="Google" id="ProtNLM"/>
    </source>
</evidence>
<evidence type="ECO:0000313" key="9">
    <source>
        <dbReference type="EMBL" id="PIZ47900.1"/>
    </source>
</evidence>
<feature type="transmembrane region" description="Helical" evidence="8">
    <location>
        <begin position="18"/>
        <end position="36"/>
    </location>
</feature>
<dbReference type="InterPro" id="IPR050297">
    <property type="entry name" value="LipidA_mod_glycosyltrf_83"/>
</dbReference>
<reference evidence="10" key="1">
    <citation type="submission" date="2017-09" db="EMBL/GenBank/DDBJ databases">
        <title>Depth-based differentiation of microbial function through sediment-hosted aquifers and enrichment of novel symbionts in the deep terrestrial subsurface.</title>
        <authorList>
            <person name="Probst A.J."/>
            <person name="Ladd B."/>
            <person name="Jarett J.K."/>
            <person name="Geller-Mcgrath D.E."/>
            <person name="Sieber C.M.K."/>
            <person name="Emerson J.B."/>
            <person name="Anantharaman K."/>
            <person name="Thomas B.C."/>
            <person name="Malmstrom R."/>
            <person name="Stieglmeier M."/>
            <person name="Klingl A."/>
            <person name="Woyke T."/>
            <person name="Ryan C.M."/>
            <person name="Banfield J.F."/>
        </authorList>
    </citation>
    <scope>NUCLEOTIDE SEQUENCE [LARGE SCALE GENOMIC DNA]</scope>
</reference>
<keyword evidence="7 8" id="KW-0472">Membrane</keyword>
<dbReference type="GO" id="GO:0005886">
    <property type="term" value="C:plasma membrane"/>
    <property type="evidence" value="ECO:0007669"/>
    <property type="project" value="UniProtKB-SubCell"/>
</dbReference>
<feature type="transmembrane region" description="Helical" evidence="8">
    <location>
        <begin position="280"/>
        <end position="298"/>
    </location>
</feature>
<accession>A0A2M7TLE7</accession>
<feature type="transmembrane region" description="Helical" evidence="8">
    <location>
        <begin position="100"/>
        <end position="125"/>
    </location>
</feature>
<name>A0A2M7TLE7_UNCKA</name>
<dbReference type="PANTHER" id="PTHR33908:SF11">
    <property type="entry name" value="MEMBRANE PROTEIN"/>
    <property type="match status" value="1"/>
</dbReference>
<keyword evidence="5 8" id="KW-0812">Transmembrane</keyword>
<evidence type="ECO:0000256" key="2">
    <source>
        <dbReference type="ARBA" id="ARBA00022475"/>
    </source>
</evidence>
<proteinExistence type="predicted"/>
<feature type="transmembrane region" description="Helical" evidence="8">
    <location>
        <begin position="249"/>
        <end position="268"/>
    </location>
</feature>
<feature type="transmembrane region" description="Helical" evidence="8">
    <location>
        <begin position="145"/>
        <end position="169"/>
    </location>
</feature>
<evidence type="ECO:0000256" key="1">
    <source>
        <dbReference type="ARBA" id="ARBA00004651"/>
    </source>
</evidence>
<evidence type="ECO:0000256" key="6">
    <source>
        <dbReference type="ARBA" id="ARBA00022989"/>
    </source>
</evidence>
<protein>
    <recommendedName>
        <fullName evidence="11">Glycosyltransferase RgtA/B/C/D-like domain-containing protein</fullName>
    </recommendedName>
</protein>
<evidence type="ECO:0000256" key="7">
    <source>
        <dbReference type="ARBA" id="ARBA00023136"/>
    </source>
</evidence>
<sequence>TYALGQFIDPTAVWPPRVIALIFSLATIILIGYITYKEWGKQVAWLAVYVYTIASMFPVFTPFAANTEKFMILPLMGAIALYVMSRNRKIELCSGGRQQNAVFVLSGALTAFAVLYKPIAAPLLFALHGMWFFQIYRQDHDMRKTVVSITYFVCGGIVATTLVMLPIFLLGGFEQFLAQVVIFNSGYVASFGLGISNAINYATKFVFYWWILFIPFIAYLIKRPRHWYVYLVLSAAGVFTVYATPIGHYYLLVMPFVALIASAGIFALSEQFVGARKFHVFMGASVLTAVLMLAPFAVQYSLTPTQLVNWVYGTVNPFSEAQEVASHVAEITGFKEKIFVAGSEPEIYFYAQRKSVSKFIITYPLNLPTTYREQFQHEAVYDLTQNPPTVIVLAHRDMSGLWDEDSPRIFIDYLENLLSENYHPIGGYVWDEFGGYWEDTLTENLIESSSYVVYRKNSE</sequence>
<dbReference type="PANTHER" id="PTHR33908">
    <property type="entry name" value="MANNOSYLTRANSFERASE YKCB-RELATED"/>
    <property type="match status" value="1"/>
</dbReference>
<feature type="transmembrane region" description="Helical" evidence="8">
    <location>
        <begin position="227"/>
        <end position="243"/>
    </location>
</feature>
<feature type="non-terminal residue" evidence="9">
    <location>
        <position position="1"/>
    </location>
</feature>
<evidence type="ECO:0000256" key="3">
    <source>
        <dbReference type="ARBA" id="ARBA00022676"/>
    </source>
</evidence>
<comment type="subcellular location">
    <subcellularLocation>
        <location evidence="1">Cell membrane</location>
        <topology evidence="1">Multi-pass membrane protein</topology>
    </subcellularLocation>
</comment>
<feature type="transmembrane region" description="Helical" evidence="8">
    <location>
        <begin position="43"/>
        <end position="64"/>
    </location>
</feature>
<keyword evidence="3" id="KW-0328">Glycosyltransferase</keyword>
<gene>
    <name evidence="9" type="ORF">COY32_01035</name>
</gene>